<evidence type="ECO:0000313" key="3">
    <source>
        <dbReference type="Proteomes" id="UP000479710"/>
    </source>
</evidence>
<keyword evidence="3" id="KW-1185">Reference proteome</keyword>
<feature type="compositionally biased region" description="Low complexity" evidence="1">
    <location>
        <begin position="36"/>
        <end position="62"/>
    </location>
</feature>
<comment type="caution">
    <text evidence="2">The sequence shown here is derived from an EMBL/GenBank/DDBJ whole genome shotgun (WGS) entry which is preliminary data.</text>
</comment>
<sequence>MAMAREDCCNGHGDGCGGLVSPSSMRQPDTAMAVVTSNPTALSTSTPSTTTTTSSPTAVATRSEGDGA</sequence>
<reference evidence="2 3" key="1">
    <citation type="submission" date="2019-11" db="EMBL/GenBank/DDBJ databases">
        <title>Whole genome sequence of Oryza granulata.</title>
        <authorList>
            <person name="Li W."/>
        </authorList>
    </citation>
    <scope>NUCLEOTIDE SEQUENCE [LARGE SCALE GENOMIC DNA]</scope>
    <source>
        <strain evidence="3">cv. Menghai</strain>
        <tissue evidence="2">Leaf</tissue>
    </source>
</reference>
<gene>
    <name evidence="2" type="ORF">E2562_020085</name>
</gene>
<protein>
    <submittedName>
        <fullName evidence="2">Uncharacterized protein</fullName>
    </submittedName>
</protein>
<feature type="region of interest" description="Disordered" evidence="1">
    <location>
        <begin position="1"/>
        <end position="68"/>
    </location>
</feature>
<evidence type="ECO:0000313" key="2">
    <source>
        <dbReference type="EMBL" id="KAF0921790.1"/>
    </source>
</evidence>
<accession>A0A6G1EAI7</accession>
<dbReference type="AlphaFoldDB" id="A0A6G1EAI7"/>
<dbReference type="EMBL" id="SPHZ02000004">
    <property type="protein sequence ID" value="KAF0921790.1"/>
    <property type="molecule type" value="Genomic_DNA"/>
</dbReference>
<name>A0A6G1EAI7_9ORYZ</name>
<dbReference type="Proteomes" id="UP000479710">
    <property type="component" value="Unassembled WGS sequence"/>
</dbReference>
<organism evidence="2 3">
    <name type="scientific">Oryza meyeriana var. granulata</name>
    <dbReference type="NCBI Taxonomy" id="110450"/>
    <lineage>
        <taxon>Eukaryota</taxon>
        <taxon>Viridiplantae</taxon>
        <taxon>Streptophyta</taxon>
        <taxon>Embryophyta</taxon>
        <taxon>Tracheophyta</taxon>
        <taxon>Spermatophyta</taxon>
        <taxon>Magnoliopsida</taxon>
        <taxon>Liliopsida</taxon>
        <taxon>Poales</taxon>
        <taxon>Poaceae</taxon>
        <taxon>BOP clade</taxon>
        <taxon>Oryzoideae</taxon>
        <taxon>Oryzeae</taxon>
        <taxon>Oryzinae</taxon>
        <taxon>Oryza</taxon>
        <taxon>Oryza meyeriana</taxon>
    </lineage>
</organism>
<evidence type="ECO:0000256" key="1">
    <source>
        <dbReference type="SAM" id="MobiDB-lite"/>
    </source>
</evidence>
<proteinExistence type="predicted"/>